<dbReference type="Pfam" id="PF02203">
    <property type="entry name" value="TarH"/>
    <property type="match status" value="1"/>
</dbReference>
<protein>
    <submittedName>
        <fullName evidence="8">Methyl-accepting chemotaxis protein II</fullName>
    </submittedName>
</protein>
<sequence>MLKNLHVITGIIFALTISRLLQGVTRGVGYSAVSNDRHKFQNSGVLNDQQESLSDSVNTLVKTRVTVTRWA</sequence>
<dbReference type="PRINTS" id="PR00260">
    <property type="entry name" value="CHEMTRNSDUCR"/>
</dbReference>
<keyword evidence="6" id="KW-0807">Transducer</keyword>
<keyword evidence="3" id="KW-0812">Transmembrane</keyword>
<organism evidence="8 9">
    <name type="scientific">Oceanidesulfovibrio indonesiensis</name>
    <dbReference type="NCBI Taxonomy" id="54767"/>
    <lineage>
        <taxon>Bacteria</taxon>
        <taxon>Pseudomonadati</taxon>
        <taxon>Thermodesulfobacteriota</taxon>
        <taxon>Desulfovibrionia</taxon>
        <taxon>Desulfovibrionales</taxon>
        <taxon>Desulfovibrionaceae</taxon>
        <taxon>Oceanidesulfovibrio</taxon>
    </lineage>
</organism>
<reference evidence="8 9" key="1">
    <citation type="submission" date="2018-06" db="EMBL/GenBank/DDBJ databases">
        <title>Complete genome of Desulfovibrio indonesiensis P37SLT.</title>
        <authorList>
            <person name="Crispim J.S."/>
            <person name="Vidigal P.M.P."/>
            <person name="Silva L.C.F."/>
            <person name="Laguardia C.N."/>
            <person name="Araujo L.C."/>
            <person name="Dias R.S."/>
            <person name="Sousa M.P."/>
            <person name="Paula S.O."/>
            <person name="Silva C."/>
        </authorList>
    </citation>
    <scope>NUCLEOTIDE SEQUENCE [LARGE SCALE GENOMIC DNA]</scope>
    <source>
        <strain evidence="8 9">P37SLT</strain>
    </source>
</reference>
<accession>A0A7M3M9J8</accession>
<comment type="subcellular location">
    <subcellularLocation>
        <location evidence="1">Cell membrane</location>
    </subcellularLocation>
</comment>
<dbReference type="Gene3D" id="1.20.120.30">
    <property type="entry name" value="Aspartate receptor, ligand-binding domain"/>
    <property type="match status" value="1"/>
</dbReference>
<dbReference type="InterPro" id="IPR003122">
    <property type="entry name" value="Tar_rcpt_lig-bd"/>
</dbReference>
<keyword evidence="4" id="KW-1133">Transmembrane helix</keyword>
<evidence type="ECO:0000256" key="1">
    <source>
        <dbReference type="ARBA" id="ARBA00004236"/>
    </source>
</evidence>
<dbReference type="GO" id="GO:0004888">
    <property type="term" value="F:transmembrane signaling receptor activity"/>
    <property type="evidence" value="ECO:0007669"/>
    <property type="project" value="InterPro"/>
</dbReference>
<evidence type="ECO:0000313" key="8">
    <source>
        <dbReference type="EMBL" id="TVM04669.1"/>
    </source>
</evidence>
<dbReference type="GO" id="GO:0005886">
    <property type="term" value="C:plasma membrane"/>
    <property type="evidence" value="ECO:0007669"/>
    <property type="project" value="UniProtKB-SubCell"/>
</dbReference>
<evidence type="ECO:0000256" key="5">
    <source>
        <dbReference type="ARBA" id="ARBA00023136"/>
    </source>
</evidence>
<name>A0A7M3M9J8_9BACT</name>
<dbReference type="Proteomes" id="UP000448292">
    <property type="component" value="Unassembled WGS sequence"/>
</dbReference>
<keyword evidence="2" id="KW-1003">Cell membrane</keyword>
<evidence type="ECO:0000256" key="4">
    <source>
        <dbReference type="ARBA" id="ARBA00022989"/>
    </source>
</evidence>
<dbReference type="GO" id="GO:0006935">
    <property type="term" value="P:chemotaxis"/>
    <property type="evidence" value="ECO:0007669"/>
    <property type="project" value="InterPro"/>
</dbReference>
<dbReference type="InterPro" id="IPR035440">
    <property type="entry name" value="4HB_MCP_dom_sf"/>
</dbReference>
<dbReference type="InterPro" id="IPR004090">
    <property type="entry name" value="Chemotax_Me-accpt_rcpt"/>
</dbReference>
<evidence type="ECO:0000259" key="7">
    <source>
        <dbReference type="Pfam" id="PF02203"/>
    </source>
</evidence>
<feature type="domain" description="Chemotaxis methyl-accepting receptor Tar-related ligand-binding" evidence="7">
    <location>
        <begin position="1"/>
        <end position="69"/>
    </location>
</feature>
<comment type="caution">
    <text evidence="8">The sequence shown here is derived from an EMBL/GenBank/DDBJ whole genome shotgun (WGS) entry which is preliminary data.</text>
</comment>
<gene>
    <name evidence="8" type="ORF">DPQ33_20010</name>
</gene>
<evidence type="ECO:0000256" key="6">
    <source>
        <dbReference type="ARBA" id="ARBA00023224"/>
    </source>
</evidence>
<dbReference type="SUPFAM" id="SSF47170">
    <property type="entry name" value="Aspartate receptor, ligand-binding domain"/>
    <property type="match status" value="1"/>
</dbReference>
<keyword evidence="5" id="KW-0472">Membrane</keyword>
<evidence type="ECO:0000313" key="9">
    <source>
        <dbReference type="Proteomes" id="UP000448292"/>
    </source>
</evidence>
<dbReference type="EMBL" id="QMIE01000308">
    <property type="protein sequence ID" value="TVM04669.1"/>
    <property type="molecule type" value="Genomic_DNA"/>
</dbReference>
<dbReference type="RefSeq" id="WP_208728428.1">
    <property type="nucleotide sequence ID" value="NZ_QMIE01000308.1"/>
</dbReference>
<evidence type="ECO:0000256" key="2">
    <source>
        <dbReference type="ARBA" id="ARBA00022475"/>
    </source>
</evidence>
<evidence type="ECO:0000256" key="3">
    <source>
        <dbReference type="ARBA" id="ARBA00022692"/>
    </source>
</evidence>
<dbReference type="GO" id="GO:0007165">
    <property type="term" value="P:signal transduction"/>
    <property type="evidence" value="ECO:0007669"/>
    <property type="project" value="UniProtKB-KW"/>
</dbReference>
<dbReference type="AlphaFoldDB" id="A0A7M3M9J8"/>
<proteinExistence type="predicted"/>
<keyword evidence="9" id="KW-1185">Reference proteome</keyword>
<feature type="non-terminal residue" evidence="8">
    <location>
        <position position="71"/>
    </location>
</feature>